<keyword evidence="6 7" id="KW-0472">Membrane</keyword>
<feature type="transmembrane region" description="Helical" evidence="7">
    <location>
        <begin position="316"/>
        <end position="340"/>
    </location>
</feature>
<dbReference type="KEGG" id="mgot:MgSA37_01391"/>
<feature type="transmembrane region" description="Helical" evidence="7">
    <location>
        <begin position="234"/>
        <end position="256"/>
    </location>
</feature>
<dbReference type="PROSITE" id="PS50928">
    <property type="entry name" value="ABC_TM1"/>
    <property type="match status" value="1"/>
</dbReference>
<keyword evidence="2 7" id="KW-0813">Transport</keyword>
<dbReference type="Gene3D" id="1.10.3720.10">
    <property type="entry name" value="MetI-like"/>
    <property type="match status" value="1"/>
</dbReference>
<dbReference type="InterPro" id="IPR035906">
    <property type="entry name" value="MetI-like_sf"/>
</dbReference>
<evidence type="ECO:0000256" key="5">
    <source>
        <dbReference type="ARBA" id="ARBA00022989"/>
    </source>
</evidence>
<keyword evidence="5 7" id="KW-1133">Transmembrane helix</keyword>
<evidence type="ECO:0000256" key="1">
    <source>
        <dbReference type="ARBA" id="ARBA00004651"/>
    </source>
</evidence>
<dbReference type="InterPro" id="IPR025966">
    <property type="entry name" value="OppC_N"/>
</dbReference>
<sequence>MIEFAPEKKQRSNYPGQSSTHKNPYLYPKTSLTDLSPSQRTWKVFKRNKIAVAGMFFIIMITLTAILGYLIMPDSTPMANNMTIQLSVKKPGSAFMMLRLRKTEPVDTANIFAKMLFGQPSFYRDIPITGYRYVKDSIIVNEYIGAEDKPERKAYFAPAGGAYGLKTPLLGGWGAYHRTFWLGTDVYGRDMLSRLILGSRISLAVGLMSVIISLLLGVTIGAVAGYFGGWIDAALSWLMNILWALPALLLVIAISFALGKGLWQIFIAVGLSMWVEVARLVRGQVMSLKQVEFVEAARSLGFNNTRIISRHILPNIVGPILVLASSNFASAILLEAGLSFLGFGAQPPMPTWGSMIKEHYGYIVMDSAYLAIMPGLAIMLLVYAFNLVTVGLRDAFDIKSQSTRI</sequence>
<dbReference type="PANTHER" id="PTHR43386">
    <property type="entry name" value="OLIGOPEPTIDE TRANSPORT SYSTEM PERMEASE PROTEIN APPC"/>
    <property type="match status" value="1"/>
</dbReference>
<dbReference type="SUPFAM" id="SSF161098">
    <property type="entry name" value="MetI-like"/>
    <property type="match status" value="1"/>
</dbReference>
<gene>
    <name evidence="10" type="primary">gsiD</name>
    <name evidence="10" type="ORF">MgSA37_01391</name>
</gene>
<evidence type="ECO:0000256" key="2">
    <source>
        <dbReference type="ARBA" id="ARBA00022448"/>
    </source>
</evidence>
<dbReference type="GO" id="GO:0055085">
    <property type="term" value="P:transmembrane transport"/>
    <property type="evidence" value="ECO:0007669"/>
    <property type="project" value="InterPro"/>
</dbReference>
<feature type="compositionally biased region" description="Polar residues" evidence="8">
    <location>
        <begin position="12"/>
        <end position="22"/>
    </location>
</feature>
<keyword evidence="3" id="KW-1003">Cell membrane</keyword>
<keyword evidence="4 7" id="KW-0812">Transmembrane</keyword>
<feature type="transmembrane region" description="Helical" evidence="7">
    <location>
        <begin position="201"/>
        <end position="227"/>
    </location>
</feature>
<evidence type="ECO:0000256" key="3">
    <source>
        <dbReference type="ARBA" id="ARBA00022475"/>
    </source>
</evidence>
<evidence type="ECO:0000313" key="11">
    <source>
        <dbReference type="Proteomes" id="UP000218263"/>
    </source>
</evidence>
<evidence type="ECO:0000313" key="10">
    <source>
        <dbReference type="EMBL" id="BAU53224.1"/>
    </source>
</evidence>
<feature type="transmembrane region" description="Helical" evidence="7">
    <location>
        <begin position="262"/>
        <end position="281"/>
    </location>
</feature>
<dbReference type="AlphaFoldDB" id="A0A120MYM3"/>
<dbReference type="CDD" id="cd06261">
    <property type="entry name" value="TM_PBP2"/>
    <property type="match status" value="1"/>
</dbReference>
<dbReference type="Pfam" id="PF00528">
    <property type="entry name" value="BPD_transp_1"/>
    <property type="match status" value="1"/>
</dbReference>
<reference evidence="10 11" key="1">
    <citation type="submission" date="2015-12" db="EMBL/GenBank/DDBJ databases">
        <title>Genome sequence of Mucilaginibacter gotjawali.</title>
        <authorList>
            <person name="Lee J.S."/>
            <person name="Lee K.C."/>
            <person name="Kim K.K."/>
            <person name="Lee B.W."/>
        </authorList>
    </citation>
    <scope>NUCLEOTIDE SEQUENCE [LARGE SCALE GENOMIC DNA]</scope>
    <source>
        <strain evidence="10 11">SA3-7</strain>
    </source>
</reference>
<evidence type="ECO:0000256" key="7">
    <source>
        <dbReference type="RuleBase" id="RU363032"/>
    </source>
</evidence>
<evidence type="ECO:0000256" key="4">
    <source>
        <dbReference type="ARBA" id="ARBA00022692"/>
    </source>
</evidence>
<protein>
    <submittedName>
        <fullName evidence="10">Glutathione transport system permease protein GsiD</fullName>
    </submittedName>
</protein>
<dbReference type="GO" id="GO:0005886">
    <property type="term" value="C:plasma membrane"/>
    <property type="evidence" value="ECO:0007669"/>
    <property type="project" value="UniProtKB-SubCell"/>
</dbReference>
<accession>A0A120MYM3</accession>
<dbReference type="EMBL" id="AP017313">
    <property type="protein sequence ID" value="BAU53224.1"/>
    <property type="molecule type" value="Genomic_DNA"/>
</dbReference>
<dbReference type="Proteomes" id="UP000218263">
    <property type="component" value="Chromosome"/>
</dbReference>
<dbReference type="PANTHER" id="PTHR43386:SF1">
    <property type="entry name" value="D,D-DIPEPTIDE TRANSPORT SYSTEM PERMEASE PROTEIN DDPC-RELATED"/>
    <property type="match status" value="1"/>
</dbReference>
<feature type="region of interest" description="Disordered" evidence="8">
    <location>
        <begin position="1"/>
        <end position="25"/>
    </location>
</feature>
<feature type="transmembrane region" description="Helical" evidence="7">
    <location>
        <begin position="360"/>
        <end position="385"/>
    </location>
</feature>
<proteinExistence type="inferred from homology"/>
<dbReference type="Pfam" id="PF12911">
    <property type="entry name" value="OppC_N"/>
    <property type="match status" value="1"/>
</dbReference>
<dbReference type="InterPro" id="IPR050366">
    <property type="entry name" value="BP-dependent_transpt_permease"/>
</dbReference>
<organism evidence="10 11">
    <name type="scientific">Mucilaginibacter gotjawali</name>
    <dbReference type="NCBI Taxonomy" id="1550579"/>
    <lineage>
        <taxon>Bacteria</taxon>
        <taxon>Pseudomonadati</taxon>
        <taxon>Bacteroidota</taxon>
        <taxon>Sphingobacteriia</taxon>
        <taxon>Sphingobacteriales</taxon>
        <taxon>Sphingobacteriaceae</taxon>
        <taxon>Mucilaginibacter</taxon>
    </lineage>
</organism>
<feature type="transmembrane region" description="Helical" evidence="7">
    <location>
        <begin position="50"/>
        <end position="72"/>
    </location>
</feature>
<comment type="similarity">
    <text evidence="7">Belongs to the binding-protein-dependent transport system permease family.</text>
</comment>
<evidence type="ECO:0000256" key="8">
    <source>
        <dbReference type="SAM" id="MobiDB-lite"/>
    </source>
</evidence>
<feature type="compositionally biased region" description="Basic and acidic residues" evidence="8">
    <location>
        <begin position="1"/>
        <end position="10"/>
    </location>
</feature>
<evidence type="ECO:0000256" key="6">
    <source>
        <dbReference type="ARBA" id="ARBA00023136"/>
    </source>
</evidence>
<evidence type="ECO:0000259" key="9">
    <source>
        <dbReference type="PROSITE" id="PS50928"/>
    </source>
</evidence>
<comment type="subcellular location">
    <subcellularLocation>
        <location evidence="1 7">Cell membrane</location>
        <topology evidence="1 7">Multi-pass membrane protein</topology>
    </subcellularLocation>
</comment>
<feature type="domain" description="ABC transmembrane type-1" evidence="9">
    <location>
        <begin position="199"/>
        <end position="389"/>
    </location>
</feature>
<name>A0A120MYM3_9SPHI</name>
<dbReference type="InterPro" id="IPR000515">
    <property type="entry name" value="MetI-like"/>
</dbReference>
<keyword evidence="11" id="KW-1185">Reference proteome</keyword>